<evidence type="ECO:0000256" key="14">
    <source>
        <dbReference type="ARBA" id="ARBA00022833"/>
    </source>
</evidence>
<dbReference type="PANTHER" id="PTHR43622:SF7">
    <property type="entry name" value="3-DEHYDROQUINATE SYNTHASE, CHLOROPLASTIC"/>
    <property type="match status" value="1"/>
</dbReference>
<feature type="binding site" evidence="19">
    <location>
        <begin position="96"/>
        <end position="100"/>
    </location>
    <ligand>
        <name>NAD(+)</name>
        <dbReference type="ChEBI" id="CHEBI:57540"/>
    </ligand>
</feature>
<dbReference type="GO" id="GO:0005737">
    <property type="term" value="C:cytoplasm"/>
    <property type="evidence" value="ECO:0007669"/>
    <property type="project" value="UniProtKB-SubCell"/>
</dbReference>
<gene>
    <name evidence="19 22" type="primary">aroB</name>
    <name evidence="22" type="ORF">NCTC12475_01363</name>
</gene>
<keyword evidence="12 19" id="KW-0479">Metal-binding</keyword>
<reference evidence="22 23" key="1">
    <citation type="submission" date="2018-06" db="EMBL/GenBank/DDBJ databases">
        <authorList>
            <consortium name="Pathogen Informatics"/>
            <person name="Doyle S."/>
        </authorList>
    </citation>
    <scope>NUCLEOTIDE SEQUENCE [LARGE SCALE GENOMIC DNA]</scope>
    <source>
        <strain evidence="22 23">NCTC12475</strain>
    </source>
</reference>
<dbReference type="STRING" id="32024.GCA_000788295_01609"/>
<keyword evidence="23" id="KW-1185">Reference proteome</keyword>
<feature type="binding site" evidence="19">
    <location>
        <position position="234"/>
    </location>
    <ligand>
        <name>Zn(2+)</name>
        <dbReference type="ChEBI" id="CHEBI:29105"/>
    </ligand>
</feature>
<evidence type="ECO:0000256" key="17">
    <source>
        <dbReference type="ARBA" id="ARBA00023239"/>
    </source>
</evidence>
<comment type="cofactor">
    <cofactor evidence="19">
        <name>Co(2+)</name>
        <dbReference type="ChEBI" id="CHEBI:48828"/>
    </cofactor>
    <cofactor evidence="19">
        <name>Zn(2+)</name>
        <dbReference type="ChEBI" id="CHEBI:29105"/>
    </cofactor>
    <text evidence="19">Binds 1 divalent metal cation per subunit. Can use either Co(2+) or Zn(2+).</text>
</comment>
<dbReference type="InterPro" id="IPR050071">
    <property type="entry name" value="Dehydroquinate_synthase"/>
</dbReference>
<dbReference type="GO" id="GO:0009423">
    <property type="term" value="P:chorismate biosynthetic process"/>
    <property type="evidence" value="ECO:0007669"/>
    <property type="project" value="UniProtKB-UniRule"/>
</dbReference>
<sequence length="346" mass="39211">MQINVKLQDSKLDYTVFIDELTELKFDTKVCVITNQKVAGLHLKSILDILVCKELSVICVSDGEEYKNFDTINHILEQMFLAKLDRNSIVIALGGGVVTDMAGFAAGIYERGIKFINIPTTLLAQVDASVGGKTGINNKFGKNLIGIFNQPMAVYCQSKFLQTLPKRELYAGLAEAIKMAVMLDREFFEFLKNIDTLKNENLVKIISKCIELKANVVSKDEFENGIRSVLNYGHTFGHVIENQTKYKKYLHGEAVSIGMNMANELALKMGFVSKEYIDEIRDVLEKFSLPTTYKVDDENEFYEAFFLDKKSKDSKIKFVLPDEENGFRICDDIHKVIVCDVLKKFQ</sequence>
<dbReference type="Gene3D" id="1.20.1090.10">
    <property type="entry name" value="Dehydroquinate synthase-like - alpha domain"/>
    <property type="match status" value="1"/>
</dbReference>
<evidence type="ECO:0000256" key="2">
    <source>
        <dbReference type="ARBA" id="ARBA00001911"/>
    </source>
</evidence>
<evidence type="ECO:0000256" key="15">
    <source>
        <dbReference type="ARBA" id="ARBA00023027"/>
    </source>
</evidence>
<dbReference type="EC" id="4.2.3.4" evidence="8 19"/>
<keyword evidence="18 19" id="KW-0170">Cobalt</keyword>
<dbReference type="Pfam" id="PF01761">
    <property type="entry name" value="DHQ_synthase"/>
    <property type="match status" value="1"/>
</dbReference>
<feature type="binding site" evidence="19">
    <location>
        <begin position="62"/>
        <end position="67"/>
    </location>
    <ligand>
        <name>NAD(+)</name>
        <dbReference type="ChEBI" id="CHEBI:57540"/>
    </ligand>
</feature>
<dbReference type="PANTHER" id="PTHR43622">
    <property type="entry name" value="3-DEHYDROQUINATE SYNTHASE"/>
    <property type="match status" value="1"/>
</dbReference>
<evidence type="ECO:0000256" key="8">
    <source>
        <dbReference type="ARBA" id="ARBA00013031"/>
    </source>
</evidence>
<evidence type="ECO:0000256" key="16">
    <source>
        <dbReference type="ARBA" id="ARBA00023141"/>
    </source>
</evidence>
<evidence type="ECO:0000256" key="11">
    <source>
        <dbReference type="ARBA" id="ARBA00022605"/>
    </source>
</evidence>
<protein>
    <recommendedName>
        <fullName evidence="9 19">3-dehydroquinate synthase</fullName>
        <shortName evidence="19">DHQS</shortName>
        <ecNumber evidence="8 19">4.2.3.4</ecNumber>
    </recommendedName>
</protein>
<dbReference type="InterPro" id="IPR056179">
    <property type="entry name" value="DHQS_C"/>
</dbReference>
<evidence type="ECO:0000256" key="13">
    <source>
        <dbReference type="ARBA" id="ARBA00022741"/>
    </source>
</evidence>
<comment type="catalytic activity">
    <reaction evidence="1 19">
        <text>7-phospho-2-dehydro-3-deoxy-D-arabino-heptonate = 3-dehydroquinate + phosphate</text>
        <dbReference type="Rhea" id="RHEA:21968"/>
        <dbReference type="ChEBI" id="CHEBI:32364"/>
        <dbReference type="ChEBI" id="CHEBI:43474"/>
        <dbReference type="ChEBI" id="CHEBI:58394"/>
        <dbReference type="EC" id="4.2.3.4"/>
    </reaction>
</comment>
<proteinExistence type="inferred from homology"/>
<dbReference type="NCBIfam" id="TIGR01357">
    <property type="entry name" value="aroB"/>
    <property type="match status" value="1"/>
</dbReference>
<feature type="binding site" evidence="19">
    <location>
        <begin position="160"/>
        <end position="163"/>
    </location>
    <ligand>
        <name>NAD(+)</name>
        <dbReference type="ChEBI" id="CHEBI:57540"/>
    </ligand>
</feature>
<dbReference type="GO" id="GO:0003856">
    <property type="term" value="F:3-dehydroquinate synthase activity"/>
    <property type="evidence" value="ECO:0007669"/>
    <property type="project" value="UniProtKB-UniRule"/>
</dbReference>
<feature type="binding site" evidence="19">
    <location>
        <begin position="120"/>
        <end position="121"/>
    </location>
    <ligand>
        <name>NAD(+)</name>
        <dbReference type="ChEBI" id="CHEBI:57540"/>
    </ligand>
</feature>
<dbReference type="FunFam" id="3.40.50.1970:FF:000007">
    <property type="entry name" value="Pentafunctional AROM polypeptide"/>
    <property type="match status" value="1"/>
</dbReference>
<feature type="domain" description="3-dehydroquinate synthase N-terminal" evidence="20">
    <location>
        <begin position="58"/>
        <end position="169"/>
    </location>
</feature>
<feature type="binding site" evidence="19">
    <location>
        <position position="175"/>
    </location>
    <ligand>
        <name>Zn(2+)</name>
        <dbReference type="ChEBI" id="CHEBI:29105"/>
    </ligand>
</feature>
<dbReference type="GO" id="GO:0046872">
    <property type="term" value="F:metal ion binding"/>
    <property type="evidence" value="ECO:0007669"/>
    <property type="project" value="UniProtKB-KW"/>
</dbReference>
<dbReference type="InterPro" id="IPR030963">
    <property type="entry name" value="DHQ_synth_fam"/>
</dbReference>
<feature type="binding site" evidence="19">
    <location>
        <position position="142"/>
    </location>
    <ligand>
        <name>NAD(+)</name>
        <dbReference type="ChEBI" id="CHEBI:57540"/>
    </ligand>
</feature>
<dbReference type="GO" id="GO:0000166">
    <property type="term" value="F:nucleotide binding"/>
    <property type="evidence" value="ECO:0007669"/>
    <property type="project" value="UniProtKB-KW"/>
</dbReference>
<dbReference type="AlphaFoldDB" id="A0A381DKH2"/>
<keyword evidence="14 19" id="KW-0862">Zinc</keyword>
<comment type="subcellular location">
    <subcellularLocation>
        <location evidence="5 19">Cytoplasm</location>
    </subcellularLocation>
</comment>
<dbReference type="InterPro" id="IPR030960">
    <property type="entry name" value="DHQS/DOIS_N"/>
</dbReference>
<dbReference type="HAMAP" id="MF_00110">
    <property type="entry name" value="DHQ_synthase"/>
    <property type="match status" value="1"/>
</dbReference>
<organism evidence="22 23">
    <name type="scientific">Campylobacter sputorum subsp. sputorum</name>
    <dbReference type="NCBI Taxonomy" id="32024"/>
    <lineage>
        <taxon>Bacteria</taxon>
        <taxon>Pseudomonadati</taxon>
        <taxon>Campylobacterota</taxon>
        <taxon>Epsilonproteobacteria</taxon>
        <taxon>Campylobacterales</taxon>
        <taxon>Campylobacteraceae</taxon>
        <taxon>Campylobacter</taxon>
    </lineage>
</organism>
<dbReference type="Pfam" id="PF24621">
    <property type="entry name" value="DHQS_C"/>
    <property type="match status" value="1"/>
</dbReference>
<dbReference type="RefSeq" id="WP_089181918.1">
    <property type="nucleotide sequence ID" value="NZ_CP043427.1"/>
</dbReference>
<keyword evidence="10 19" id="KW-0963">Cytoplasm</keyword>
<dbReference type="PIRSF" id="PIRSF001455">
    <property type="entry name" value="DHQ_synth"/>
    <property type="match status" value="1"/>
</dbReference>
<evidence type="ECO:0000256" key="7">
    <source>
        <dbReference type="ARBA" id="ARBA00005412"/>
    </source>
</evidence>
<comment type="cofactor">
    <cofactor evidence="3">
        <name>Zn(2+)</name>
        <dbReference type="ChEBI" id="CHEBI:29105"/>
    </cofactor>
</comment>
<evidence type="ECO:0000256" key="3">
    <source>
        <dbReference type="ARBA" id="ARBA00001947"/>
    </source>
</evidence>
<keyword evidence="17 19" id="KW-0456">Lyase</keyword>
<evidence type="ECO:0000256" key="18">
    <source>
        <dbReference type="ARBA" id="ARBA00023285"/>
    </source>
</evidence>
<accession>A0A381DKH2</accession>
<feature type="domain" description="3-dehydroquinate synthase C-terminal" evidence="21">
    <location>
        <begin position="172"/>
        <end position="311"/>
    </location>
</feature>
<evidence type="ECO:0000259" key="20">
    <source>
        <dbReference type="Pfam" id="PF01761"/>
    </source>
</evidence>
<keyword evidence="16 19" id="KW-0057">Aromatic amino acid biosynthesis</keyword>
<name>A0A381DKH2_9BACT</name>
<dbReference type="OrthoDB" id="9806583at2"/>
<dbReference type="GeneID" id="93090015"/>
<evidence type="ECO:0000259" key="21">
    <source>
        <dbReference type="Pfam" id="PF24621"/>
    </source>
</evidence>
<keyword evidence="13 19" id="KW-0547">Nucleotide-binding</keyword>
<evidence type="ECO:0000256" key="9">
    <source>
        <dbReference type="ARBA" id="ARBA00017684"/>
    </source>
</evidence>
<evidence type="ECO:0000256" key="5">
    <source>
        <dbReference type="ARBA" id="ARBA00004496"/>
    </source>
</evidence>
<dbReference type="Gene3D" id="3.40.50.1970">
    <property type="match status" value="1"/>
</dbReference>
<dbReference type="EMBL" id="UFVD01000001">
    <property type="protein sequence ID" value="SUX11148.1"/>
    <property type="molecule type" value="Genomic_DNA"/>
</dbReference>
<evidence type="ECO:0000313" key="23">
    <source>
        <dbReference type="Proteomes" id="UP000254920"/>
    </source>
</evidence>
<evidence type="ECO:0000256" key="4">
    <source>
        <dbReference type="ARBA" id="ARBA00003485"/>
    </source>
</evidence>
<evidence type="ECO:0000256" key="1">
    <source>
        <dbReference type="ARBA" id="ARBA00001393"/>
    </source>
</evidence>
<comment type="pathway">
    <text evidence="6 19">Metabolic intermediate biosynthesis; chorismate biosynthesis; chorismate from D-erythrose 4-phosphate and phosphoenolpyruvate: step 2/7.</text>
</comment>
<evidence type="ECO:0000256" key="6">
    <source>
        <dbReference type="ARBA" id="ARBA00004661"/>
    </source>
</evidence>
<feature type="binding site" evidence="19">
    <location>
        <position position="251"/>
    </location>
    <ligand>
        <name>Zn(2+)</name>
        <dbReference type="ChEBI" id="CHEBI:29105"/>
    </ligand>
</feature>
<dbReference type="GO" id="GO:0008652">
    <property type="term" value="P:amino acid biosynthetic process"/>
    <property type="evidence" value="ECO:0007669"/>
    <property type="project" value="UniProtKB-KW"/>
</dbReference>
<keyword evidence="15 19" id="KW-0520">NAD</keyword>
<comment type="function">
    <text evidence="4 19">Catalyzes the conversion of 3-deoxy-D-arabino-heptulosonate 7-phosphate (DAHP) to dehydroquinate (DHQ).</text>
</comment>
<evidence type="ECO:0000256" key="10">
    <source>
        <dbReference type="ARBA" id="ARBA00022490"/>
    </source>
</evidence>
<dbReference type="GO" id="GO:0009073">
    <property type="term" value="P:aromatic amino acid family biosynthetic process"/>
    <property type="evidence" value="ECO:0007669"/>
    <property type="project" value="UniProtKB-KW"/>
</dbReference>
<comment type="similarity">
    <text evidence="7 19">Belongs to the sugar phosphate cyclases superfamily. Dehydroquinate synthase family.</text>
</comment>
<evidence type="ECO:0000256" key="12">
    <source>
        <dbReference type="ARBA" id="ARBA00022723"/>
    </source>
</evidence>
<feature type="binding site" evidence="19">
    <location>
        <position position="133"/>
    </location>
    <ligand>
        <name>NAD(+)</name>
        <dbReference type="ChEBI" id="CHEBI:57540"/>
    </ligand>
</feature>
<evidence type="ECO:0000313" key="22">
    <source>
        <dbReference type="EMBL" id="SUX11148.1"/>
    </source>
</evidence>
<dbReference type="UniPathway" id="UPA00053">
    <property type="reaction ID" value="UER00085"/>
</dbReference>
<evidence type="ECO:0000256" key="19">
    <source>
        <dbReference type="HAMAP-Rule" id="MF_00110"/>
    </source>
</evidence>
<keyword evidence="11 19" id="KW-0028">Amino-acid biosynthesis</keyword>
<dbReference type="SUPFAM" id="SSF56796">
    <property type="entry name" value="Dehydroquinate synthase-like"/>
    <property type="match status" value="1"/>
</dbReference>
<dbReference type="InterPro" id="IPR016037">
    <property type="entry name" value="DHQ_synth_AroB"/>
</dbReference>
<dbReference type="CDD" id="cd08195">
    <property type="entry name" value="DHQS"/>
    <property type="match status" value="1"/>
</dbReference>
<comment type="cofactor">
    <cofactor evidence="2 19">
        <name>NAD(+)</name>
        <dbReference type="ChEBI" id="CHEBI:57540"/>
    </cofactor>
</comment>
<dbReference type="Proteomes" id="UP000254920">
    <property type="component" value="Unassembled WGS sequence"/>
</dbReference>